<evidence type="ECO:0000313" key="4">
    <source>
        <dbReference type="Proteomes" id="UP001301958"/>
    </source>
</evidence>
<dbReference type="Gene3D" id="2.130.10.10">
    <property type="entry name" value="YVTN repeat-like/Quinoprotein amine dehydrogenase"/>
    <property type="match status" value="1"/>
</dbReference>
<feature type="domain" description="DUF2415" evidence="2">
    <location>
        <begin position="369"/>
        <end position="408"/>
    </location>
</feature>
<comment type="caution">
    <text evidence="3">The sequence shown here is derived from an EMBL/GenBank/DDBJ whole genome shotgun (WGS) entry which is preliminary data.</text>
</comment>
<reference evidence="3" key="1">
    <citation type="journal article" date="2023" name="Mol. Phylogenet. Evol.">
        <title>Genome-scale phylogeny and comparative genomics of the fungal order Sordariales.</title>
        <authorList>
            <person name="Hensen N."/>
            <person name="Bonometti L."/>
            <person name="Westerberg I."/>
            <person name="Brannstrom I.O."/>
            <person name="Guillou S."/>
            <person name="Cros-Aarteil S."/>
            <person name="Calhoun S."/>
            <person name="Haridas S."/>
            <person name="Kuo A."/>
            <person name="Mondo S."/>
            <person name="Pangilinan J."/>
            <person name="Riley R."/>
            <person name="LaButti K."/>
            <person name="Andreopoulos B."/>
            <person name="Lipzen A."/>
            <person name="Chen C."/>
            <person name="Yan M."/>
            <person name="Daum C."/>
            <person name="Ng V."/>
            <person name="Clum A."/>
            <person name="Steindorff A."/>
            <person name="Ohm R.A."/>
            <person name="Martin F."/>
            <person name="Silar P."/>
            <person name="Natvig D.O."/>
            <person name="Lalanne C."/>
            <person name="Gautier V."/>
            <person name="Ament-Velasquez S.L."/>
            <person name="Kruys A."/>
            <person name="Hutchinson M.I."/>
            <person name="Powell A.J."/>
            <person name="Barry K."/>
            <person name="Miller A.N."/>
            <person name="Grigoriev I.V."/>
            <person name="Debuchy R."/>
            <person name="Gladieux P."/>
            <person name="Hiltunen Thoren M."/>
            <person name="Johannesson H."/>
        </authorList>
    </citation>
    <scope>NUCLEOTIDE SEQUENCE</scope>
    <source>
        <strain evidence="3">CBS 990.96</strain>
    </source>
</reference>
<proteinExistence type="predicted"/>
<dbReference type="InterPro" id="IPR015943">
    <property type="entry name" value="WD40/YVTN_repeat-like_dom_sf"/>
</dbReference>
<protein>
    <recommendedName>
        <fullName evidence="2">DUF2415 domain-containing protein</fullName>
    </recommendedName>
</protein>
<dbReference type="AlphaFoldDB" id="A0AAN7BQU9"/>
<dbReference type="PANTHER" id="PTHR43991">
    <property type="entry name" value="WD REPEAT PROTEIN (AFU_ORTHOLOGUE AFUA_8G05640)-RELATED"/>
    <property type="match status" value="1"/>
</dbReference>
<dbReference type="PANTHER" id="PTHR43991:SF9">
    <property type="entry name" value="DUF2415 DOMAIN-CONTAINING PROTEIN"/>
    <property type="match status" value="1"/>
</dbReference>
<name>A0AAN7BQU9_9PEZI</name>
<feature type="region of interest" description="Disordered" evidence="1">
    <location>
        <begin position="483"/>
        <end position="553"/>
    </location>
</feature>
<accession>A0AAN7BQU9</accession>
<dbReference type="Proteomes" id="UP001301958">
    <property type="component" value="Unassembled WGS sequence"/>
</dbReference>
<dbReference type="InterPro" id="IPR019417">
    <property type="entry name" value="DUF2415"/>
</dbReference>
<dbReference type="SUPFAM" id="SSF50978">
    <property type="entry name" value="WD40 repeat-like"/>
    <property type="match status" value="1"/>
</dbReference>
<keyword evidence="4" id="KW-1185">Reference proteome</keyword>
<dbReference type="InterPro" id="IPR036322">
    <property type="entry name" value="WD40_repeat_dom_sf"/>
</dbReference>
<feature type="compositionally biased region" description="Low complexity" evidence="1">
    <location>
        <begin position="518"/>
        <end position="527"/>
    </location>
</feature>
<evidence type="ECO:0000259" key="2">
    <source>
        <dbReference type="Pfam" id="PF10313"/>
    </source>
</evidence>
<sequence>MAVTDNSYNPTEQLILATPRRRYRTGVRWQHWQLRSLLGSKGQNAIYFPVASGSESHPFHIRQLNTTTGEQETVKHLGFVPMCLVARNGWVCAGGEKGAFAAFRVGETAEDMSVDDRLSLAHDRHLLALGELDERHPIPLDSPASEEAILASLARARAEKNMLARNRIFGKQRINGITMWFPPTVQKPCKGAYDQGVAVLASNDKGVTIISLREQDVLDDLKYPDFMNLAVISPDGQLLAAISDDPFLYIHQRTEKDCEKADDKRRPWEATTRQYEWKKCGRIQLISQSKDDRSDHRSIQPYQEPFRTHVRRLTVNRGSFAACFSSTGKYLAVGTQYGTISIFKVAALTLPGVDPLITHFKTSRPDFCAVRSMEFSPGPTDLLAWTEDRGRVGIADSRTGFDSRQIIHIDQGDYETIAVTDRSTIDPRLLEQRSDRTRGSLEASNSAATSDRPSRTPDLLENLNIPLTAEETVVLEAIQDHRRRQNQWSSNISRLGAENPTGSGTRGGIGNGNGNGNGSRTARRTGAPPSGTRAEGEGGSRRGPPAWPGRDISRAVDDILDTIRAREFSRTRYLQSLGAAERAAVLGTGATTSTSSGDRSAEDSSGSAALAAAMTNGLAPPERRRYDPSNFFRAEFSRTPASQAEISSRLARYHHLAALSDSTMSIPPIIPTVPTEWDSTDALYGPSVFLSPGSIQPATASAARRSEGRWASSISGTNRRLLRTNYLMRDLEEDSNRRYFGSVMGGLQGRPEPFDTAGLSWSENGDIIITFS</sequence>
<feature type="compositionally biased region" description="Basic and acidic residues" evidence="1">
    <location>
        <begin position="428"/>
        <end position="439"/>
    </location>
</feature>
<evidence type="ECO:0000256" key="1">
    <source>
        <dbReference type="SAM" id="MobiDB-lite"/>
    </source>
</evidence>
<dbReference type="Pfam" id="PF10313">
    <property type="entry name" value="DUF2415"/>
    <property type="match status" value="1"/>
</dbReference>
<feature type="compositionally biased region" description="Polar residues" evidence="1">
    <location>
        <begin position="442"/>
        <end position="451"/>
    </location>
</feature>
<dbReference type="EMBL" id="MU865326">
    <property type="protein sequence ID" value="KAK4227878.1"/>
    <property type="molecule type" value="Genomic_DNA"/>
</dbReference>
<evidence type="ECO:0000313" key="3">
    <source>
        <dbReference type="EMBL" id="KAK4227878.1"/>
    </source>
</evidence>
<reference evidence="3" key="2">
    <citation type="submission" date="2023-05" db="EMBL/GenBank/DDBJ databases">
        <authorList>
            <consortium name="Lawrence Berkeley National Laboratory"/>
            <person name="Steindorff A."/>
            <person name="Hensen N."/>
            <person name="Bonometti L."/>
            <person name="Westerberg I."/>
            <person name="Brannstrom I.O."/>
            <person name="Guillou S."/>
            <person name="Cros-Aarteil S."/>
            <person name="Calhoun S."/>
            <person name="Haridas S."/>
            <person name="Kuo A."/>
            <person name="Mondo S."/>
            <person name="Pangilinan J."/>
            <person name="Riley R."/>
            <person name="Labutti K."/>
            <person name="Andreopoulos B."/>
            <person name="Lipzen A."/>
            <person name="Chen C."/>
            <person name="Yanf M."/>
            <person name="Daum C."/>
            <person name="Ng V."/>
            <person name="Clum A."/>
            <person name="Ohm R."/>
            <person name="Martin F."/>
            <person name="Silar P."/>
            <person name="Natvig D."/>
            <person name="Lalanne C."/>
            <person name="Gautier V."/>
            <person name="Ament-Velasquez S.L."/>
            <person name="Kruys A."/>
            <person name="Hutchinson M.I."/>
            <person name="Powell A.J."/>
            <person name="Barry K."/>
            <person name="Miller A.N."/>
            <person name="Grigoriev I.V."/>
            <person name="Debuchy R."/>
            <person name="Gladieux P."/>
            <person name="Thoren M.H."/>
            <person name="Johannesson H."/>
        </authorList>
    </citation>
    <scope>NUCLEOTIDE SEQUENCE</scope>
    <source>
        <strain evidence="3">CBS 990.96</strain>
    </source>
</reference>
<feature type="compositionally biased region" description="Gly residues" evidence="1">
    <location>
        <begin position="504"/>
        <end position="517"/>
    </location>
</feature>
<gene>
    <name evidence="3" type="ORF">QBC38DRAFT_182255</name>
</gene>
<feature type="region of interest" description="Disordered" evidence="1">
    <location>
        <begin position="428"/>
        <end position="459"/>
    </location>
</feature>
<organism evidence="3 4">
    <name type="scientific">Podospora fimiseda</name>
    <dbReference type="NCBI Taxonomy" id="252190"/>
    <lineage>
        <taxon>Eukaryota</taxon>
        <taxon>Fungi</taxon>
        <taxon>Dikarya</taxon>
        <taxon>Ascomycota</taxon>
        <taxon>Pezizomycotina</taxon>
        <taxon>Sordariomycetes</taxon>
        <taxon>Sordariomycetidae</taxon>
        <taxon>Sordariales</taxon>
        <taxon>Podosporaceae</taxon>
        <taxon>Podospora</taxon>
    </lineage>
</organism>